<feature type="transmembrane region" description="Helical" evidence="2">
    <location>
        <begin position="563"/>
        <end position="583"/>
    </location>
</feature>
<dbReference type="AlphaFoldDB" id="A0A7S3DZ30"/>
<dbReference type="Pfam" id="PF04113">
    <property type="entry name" value="Gpi16"/>
    <property type="match status" value="1"/>
</dbReference>
<protein>
    <recommendedName>
        <fullName evidence="4">GPI transamidase component PIG-T</fullName>
    </recommendedName>
</protein>
<feature type="compositionally biased region" description="Basic and acidic residues" evidence="1">
    <location>
        <begin position="622"/>
        <end position="644"/>
    </location>
</feature>
<dbReference type="GO" id="GO:0042765">
    <property type="term" value="C:GPI-anchor transamidase complex"/>
    <property type="evidence" value="ECO:0007669"/>
    <property type="project" value="InterPro"/>
</dbReference>
<name>A0A7S3DZ30_9STRA</name>
<keyword evidence="2" id="KW-0472">Membrane</keyword>
<dbReference type="GO" id="GO:0016255">
    <property type="term" value="P:attachment of GPI anchor to protein"/>
    <property type="evidence" value="ECO:0007669"/>
    <property type="project" value="InterPro"/>
</dbReference>
<evidence type="ECO:0000256" key="2">
    <source>
        <dbReference type="SAM" id="Phobius"/>
    </source>
</evidence>
<dbReference type="PANTHER" id="PTHR12959:SF11">
    <property type="entry name" value="GPI TRANSAMIDASE COMPONENT PIG-T"/>
    <property type="match status" value="1"/>
</dbReference>
<keyword evidence="2" id="KW-1133">Transmembrane helix</keyword>
<evidence type="ECO:0000313" key="3">
    <source>
        <dbReference type="EMBL" id="CAD9995471.1"/>
    </source>
</evidence>
<accession>A0A7S3DZ30</accession>
<reference evidence="3" key="1">
    <citation type="submission" date="2021-01" db="EMBL/GenBank/DDBJ databases">
        <authorList>
            <person name="Corre E."/>
            <person name="Pelletier E."/>
            <person name="Niang G."/>
            <person name="Scheremetjew M."/>
            <person name="Finn R."/>
            <person name="Kale V."/>
            <person name="Holt S."/>
            <person name="Cochrane G."/>
            <person name="Meng A."/>
            <person name="Brown T."/>
            <person name="Cohen L."/>
        </authorList>
    </citation>
    <scope>NUCLEOTIDE SEQUENCE</scope>
    <source>
        <strain evidence="3">CCMP125</strain>
    </source>
</reference>
<proteinExistence type="predicted"/>
<dbReference type="InterPro" id="IPR007245">
    <property type="entry name" value="PIG-T"/>
</dbReference>
<sequence length="644" mass="73012">MDPRRKAQYDSRERLTITPSLSSFGSQHHLSWNLQLTSRQQVHYGTSDNHHQNGDPESQLPWSPLAVTQLISQAQSVWHHQPPPPSGLEWQPLRLQIQVASDPYDRHVSPTHAESNPSPSGVTIELSFGRASNRYNHVTTPFSVKVVSDYLVELLGNHDWVLTSSLQSSLLLPHSRRLHRYFQQTRKNATTCTFRLTLPLDGSPTFSAEGMRQWMVRYHSGTTRGWWGWLTPMQWSHLLLQSSLSSSSQPSARTRRGLWMELQFPNHDYPENVATLFTGIYWSTTTTTKTTNNNEISLRDVFLGSSSTLTPASFQIAPSPLVQEALVEWTTLNGATNTIFINATHGLDMDHTMVPMNVLSTSNPPSTTWDLYTHLERPQGPSNGGRFLLLVNQIVSPQQQQHTNNPQDATTTTCSTQVHVQQVLPRVLLRPMWHSLQVVLERHNQTTWQDDAAAISIAPTVELIQQDREDFWVLSFHTTLVESSRIRLVLEYQPSFLPSFELFPGDANRGIELPPAQATLSWAEEAACGQVEPTWSLGTTTTLYSESLLLLPPTPDMSMPFNVLSLSSTLAAFVMGALINMLIRKGRDKVKYELYPDQKPKPVLQRLKVWLRGLWQRRQRNKDKDSDKRVEMGVLDQDGKEKVE</sequence>
<feature type="region of interest" description="Disordered" evidence="1">
    <location>
        <begin position="621"/>
        <end position="644"/>
    </location>
</feature>
<evidence type="ECO:0008006" key="4">
    <source>
        <dbReference type="Google" id="ProtNLM"/>
    </source>
</evidence>
<gene>
    <name evidence="3" type="ORF">APAL1065_LOCUS27556</name>
</gene>
<organism evidence="3">
    <name type="scientific">Entomoneis paludosa</name>
    <dbReference type="NCBI Taxonomy" id="265537"/>
    <lineage>
        <taxon>Eukaryota</taxon>
        <taxon>Sar</taxon>
        <taxon>Stramenopiles</taxon>
        <taxon>Ochrophyta</taxon>
        <taxon>Bacillariophyta</taxon>
        <taxon>Bacillariophyceae</taxon>
        <taxon>Bacillariophycidae</taxon>
        <taxon>Entomoneidaceae</taxon>
        <taxon>Entomoneis</taxon>
    </lineage>
</organism>
<dbReference type="EMBL" id="HBHT01041054">
    <property type="protein sequence ID" value="CAD9995471.1"/>
    <property type="molecule type" value="Transcribed_RNA"/>
</dbReference>
<evidence type="ECO:0000256" key="1">
    <source>
        <dbReference type="SAM" id="MobiDB-lite"/>
    </source>
</evidence>
<dbReference type="PANTHER" id="PTHR12959">
    <property type="entry name" value="GPI TRANSAMIDASE COMPONENT PIG-T-RELATED"/>
    <property type="match status" value="1"/>
</dbReference>
<keyword evidence="2" id="KW-0812">Transmembrane</keyword>